<evidence type="ECO:0000256" key="5">
    <source>
        <dbReference type="ARBA" id="ARBA00023163"/>
    </source>
</evidence>
<evidence type="ECO:0000313" key="9">
    <source>
        <dbReference type="EMBL" id="MCV7422018.1"/>
    </source>
</evidence>
<dbReference type="GO" id="GO:0003677">
    <property type="term" value="F:DNA binding"/>
    <property type="evidence" value="ECO:0007669"/>
    <property type="project" value="UniProtKB-KW"/>
</dbReference>
<dbReference type="PANTHER" id="PTHR43133:SF8">
    <property type="entry name" value="RNA POLYMERASE SIGMA FACTOR HI_1459-RELATED"/>
    <property type="match status" value="1"/>
</dbReference>
<dbReference type="GO" id="GO:0016987">
    <property type="term" value="F:sigma factor activity"/>
    <property type="evidence" value="ECO:0007669"/>
    <property type="project" value="UniProtKB-KW"/>
</dbReference>
<dbReference type="Gene3D" id="3.10.450.50">
    <property type="match status" value="1"/>
</dbReference>
<evidence type="ECO:0000313" key="10">
    <source>
        <dbReference type="Proteomes" id="UP001141629"/>
    </source>
</evidence>
<organism evidence="9 10">
    <name type="scientific">Mycobacterium yunnanensis</name>
    <dbReference type="NCBI Taxonomy" id="368477"/>
    <lineage>
        <taxon>Bacteria</taxon>
        <taxon>Bacillati</taxon>
        <taxon>Actinomycetota</taxon>
        <taxon>Actinomycetes</taxon>
        <taxon>Mycobacteriales</taxon>
        <taxon>Mycobacteriaceae</taxon>
        <taxon>Mycobacterium</taxon>
    </lineage>
</organism>
<dbReference type="SUPFAM" id="SSF88946">
    <property type="entry name" value="Sigma2 domain of RNA polymerase sigma factors"/>
    <property type="match status" value="1"/>
</dbReference>
<dbReference type="AlphaFoldDB" id="A0A9X3C239"/>
<name>A0A9X3C239_9MYCO</name>
<evidence type="ECO:0000256" key="1">
    <source>
        <dbReference type="ARBA" id="ARBA00010641"/>
    </source>
</evidence>
<dbReference type="EMBL" id="JACKVK010000008">
    <property type="protein sequence ID" value="MCV7422018.1"/>
    <property type="molecule type" value="Genomic_DNA"/>
</dbReference>
<protein>
    <submittedName>
        <fullName evidence="9">Sigma-70 family RNA polymerase sigma factor</fullName>
    </submittedName>
</protein>
<comment type="similarity">
    <text evidence="1">Belongs to the sigma-70 factor family. ECF subfamily.</text>
</comment>
<feature type="region of interest" description="Disordered" evidence="6">
    <location>
        <begin position="1"/>
        <end position="57"/>
    </location>
</feature>
<evidence type="ECO:0000256" key="3">
    <source>
        <dbReference type="ARBA" id="ARBA00023082"/>
    </source>
</evidence>
<feature type="domain" description="RNA polymerase sigma factor 70 region 4 type 2" evidence="8">
    <location>
        <begin position="174"/>
        <end position="227"/>
    </location>
</feature>
<dbReference type="PANTHER" id="PTHR43133">
    <property type="entry name" value="RNA POLYMERASE ECF-TYPE SIGMA FACTO"/>
    <property type="match status" value="1"/>
</dbReference>
<keyword evidence="2" id="KW-0805">Transcription regulation</keyword>
<dbReference type="InterPro" id="IPR013249">
    <property type="entry name" value="RNA_pol_sigma70_r4_t2"/>
</dbReference>
<dbReference type="Gene3D" id="1.10.1740.10">
    <property type="match status" value="1"/>
</dbReference>
<dbReference type="Pfam" id="PF04542">
    <property type="entry name" value="Sigma70_r2"/>
    <property type="match status" value="1"/>
</dbReference>
<feature type="compositionally biased region" description="Basic and acidic residues" evidence="6">
    <location>
        <begin position="1"/>
        <end position="17"/>
    </location>
</feature>
<dbReference type="Pfam" id="PF08281">
    <property type="entry name" value="Sigma70_r4_2"/>
    <property type="match status" value="1"/>
</dbReference>
<dbReference type="InterPro" id="IPR039425">
    <property type="entry name" value="RNA_pol_sigma-70-like"/>
</dbReference>
<reference evidence="9" key="2">
    <citation type="journal article" date="2022" name="BMC Genomics">
        <title>Comparative genome analysis of mycobacteria focusing on tRNA and non-coding RNA.</title>
        <authorList>
            <person name="Behra P.R.K."/>
            <person name="Pettersson B.M.F."/>
            <person name="Ramesh M."/>
            <person name="Das S."/>
            <person name="Dasgupta S."/>
            <person name="Kirsebom L.A."/>
        </authorList>
    </citation>
    <scope>NUCLEOTIDE SEQUENCE</scope>
    <source>
        <strain evidence="9">DSM 44838</strain>
    </source>
</reference>
<dbReference type="CDD" id="cd06171">
    <property type="entry name" value="Sigma70_r4"/>
    <property type="match status" value="1"/>
</dbReference>
<comment type="caution">
    <text evidence="9">The sequence shown here is derived from an EMBL/GenBank/DDBJ whole genome shotgun (WGS) entry which is preliminary data.</text>
</comment>
<evidence type="ECO:0000256" key="6">
    <source>
        <dbReference type="SAM" id="MobiDB-lite"/>
    </source>
</evidence>
<feature type="domain" description="RNA polymerase sigma-70 region 2" evidence="7">
    <location>
        <begin position="79"/>
        <end position="143"/>
    </location>
</feature>
<gene>
    <name evidence="9" type="ORF">H7K45_15820</name>
</gene>
<proteinExistence type="inferred from homology"/>
<dbReference type="InterPro" id="IPR036388">
    <property type="entry name" value="WH-like_DNA-bd_sf"/>
</dbReference>
<dbReference type="InterPro" id="IPR013324">
    <property type="entry name" value="RNA_pol_sigma_r3/r4-like"/>
</dbReference>
<accession>A0A9X3C239</accession>
<dbReference type="InterPro" id="IPR014284">
    <property type="entry name" value="RNA_pol_sigma-70_dom"/>
</dbReference>
<keyword evidence="10" id="KW-1185">Reference proteome</keyword>
<evidence type="ECO:0000256" key="2">
    <source>
        <dbReference type="ARBA" id="ARBA00023015"/>
    </source>
</evidence>
<evidence type="ECO:0000256" key="4">
    <source>
        <dbReference type="ARBA" id="ARBA00023125"/>
    </source>
</evidence>
<keyword evidence="5" id="KW-0804">Transcription</keyword>
<evidence type="ECO:0000259" key="8">
    <source>
        <dbReference type="Pfam" id="PF08281"/>
    </source>
</evidence>
<keyword evidence="4" id="KW-0238">DNA-binding</keyword>
<evidence type="ECO:0000259" key="7">
    <source>
        <dbReference type="Pfam" id="PF04542"/>
    </source>
</evidence>
<dbReference type="InterPro" id="IPR007627">
    <property type="entry name" value="RNA_pol_sigma70_r2"/>
</dbReference>
<dbReference type="Proteomes" id="UP001141629">
    <property type="component" value="Unassembled WGS sequence"/>
</dbReference>
<dbReference type="InterPro" id="IPR013325">
    <property type="entry name" value="RNA_pol_sigma_r2"/>
</dbReference>
<reference evidence="9" key="1">
    <citation type="submission" date="2020-07" db="EMBL/GenBank/DDBJ databases">
        <authorList>
            <person name="Pettersson B.M.F."/>
            <person name="Behra P.R.K."/>
            <person name="Ramesh M."/>
            <person name="Das S."/>
            <person name="Dasgupta S."/>
            <person name="Kirsebom L.A."/>
        </authorList>
    </citation>
    <scope>NUCLEOTIDE SEQUENCE</scope>
    <source>
        <strain evidence="9">DSM 44838</strain>
    </source>
</reference>
<sequence>MQRPRRSDSQEVSREVYRLGVRRSPVGEYGPADGKKIRPSRSFPPRRKGPRVRQSETPADADLVLAAQHGDTAAVGLLLARHEPSMRAVALNILGFRPEADDVVQDAALIALRRLGDLRDPTAVGPWLRSIVRNGCRMQLRAATPVPVPDIASVLRPDVEHDPAAVLERNAHRDWVWSAVEELSPPLRLVTILRYFTAVTSYEQLAQVCGIPVGTVRSRLSQARGKLHAALLTTAEQAHDDAAALGRSRRAEAQTILGAAQDGSFGASLAAYWHPGVETTWPHGIRTTGFDYLVRAMDHDLGDGVRQRLTNVVASRDVVIWEADLLSPPDDPFHCPPAVTWVQFLREGRTSHVRLFHPIPRPVAS</sequence>
<dbReference type="SUPFAM" id="SSF88659">
    <property type="entry name" value="Sigma3 and sigma4 domains of RNA polymerase sigma factors"/>
    <property type="match status" value="1"/>
</dbReference>
<dbReference type="GO" id="GO:0006352">
    <property type="term" value="P:DNA-templated transcription initiation"/>
    <property type="evidence" value="ECO:0007669"/>
    <property type="project" value="InterPro"/>
</dbReference>
<keyword evidence="3" id="KW-0731">Sigma factor</keyword>
<dbReference type="NCBIfam" id="TIGR02937">
    <property type="entry name" value="sigma70-ECF"/>
    <property type="match status" value="1"/>
</dbReference>
<dbReference type="Gene3D" id="1.10.10.10">
    <property type="entry name" value="Winged helix-like DNA-binding domain superfamily/Winged helix DNA-binding domain"/>
    <property type="match status" value="1"/>
</dbReference>